<dbReference type="EMBL" id="CM042048">
    <property type="protein sequence ID" value="KAI3759579.1"/>
    <property type="molecule type" value="Genomic_DNA"/>
</dbReference>
<evidence type="ECO:0000313" key="1">
    <source>
        <dbReference type="EMBL" id="KAI3759579.1"/>
    </source>
</evidence>
<comment type="caution">
    <text evidence="1">The sequence shown here is derived from an EMBL/GenBank/DDBJ whole genome shotgun (WGS) entry which is preliminary data.</text>
</comment>
<name>A0ACB9EKP6_ARCLA</name>
<reference evidence="1 2" key="2">
    <citation type="journal article" date="2022" name="Mol. Ecol. Resour.">
        <title>The genomes of chicory, endive, great burdock and yacon provide insights into Asteraceae paleo-polyploidization history and plant inulin production.</title>
        <authorList>
            <person name="Fan W."/>
            <person name="Wang S."/>
            <person name="Wang H."/>
            <person name="Wang A."/>
            <person name="Jiang F."/>
            <person name="Liu H."/>
            <person name="Zhao H."/>
            <person name="Xu D."/>
            <person name="Zhang Y."/>
        </authorList>
    </citation>
    <scope>NUCLEOTIDE SEQUENCE [LARGE SCALE GENOMIC DNA]</scope>
    <source>
        <strain evidence="2">cv. Niubang</strain>
    </source>
</reference>
<evidence type="ECO:0000313" key="2">
    <source>
        <dbReference type="Proteomes" id="UP001055879"/>
    </source>
</evidence>
<keyword evidence="2" id="KW-1185">Reference proteome</keyword>
<dbReference type="Proteomes" id="UP001055879">
    <property type="component" value="Linkage Group LG02"/>
</dbReference>
<protein>
    <submittedName>
        <fullName evidence="1">Uncharacterized protein</fullName>
    </submittedName>
</protein>
<sequence length="114" mass="12329">MRKVSRAKPLTPSIDSPQSTGIEIFPSGPGNSVKPKGTSFVSSQKDTIVKSGTPIVPSSTFSLVDKDDLDSSPIQGASSPPHNISPEISVPMFLHDPRMNLPFQEKVRRIPKTF</sequence>
<proteinExistence type="predicted"/>
<accession>A0ACB9EKP6</accession>
<organism evidence="1 2">
    <name type="scientific">Arctium lappa</name>
    <name type="common">Greater burdock</name>
    <name type="synonym">Lappa major</name>
    <dbReference type="NCBI Taxonomy" id="4217"/>
    <lineage>
        <taxon>Eukaryota</taxon>
        <taxon>Viridiplantae</taxon>
        <taxon>Streptophyta</taxon>
        <taxon>Embryophyta</taxon>
        <taxon>Tracheophyta</taxon>
        <taxon>Spermatophyta</taxon>
        <taxon>Magnoliopsida</taxon>
        <taxon>eudicotyledons</taxon>
        <taxon>Gunneridae</taxon>
        <taxon>Pentapetalae</taxon>
        <taxon>asterids</taxon>
        <taxon>campanulids</taxon>
        <taxon>Asterales</taxon>
        <taxon>Asteraceae</taxon>
        <taxon>Carduoideae</taxon>
        <taxon>Cardueae</taxon>
        <taxon>Arctiinae</taxon>
        <taxon>Arctium</taxon>
    </lineage>
</organism>
<gene>
    <name evidence="1" type="ORF">L6452_07488</name>
</gene>
<reference evidence="2" key="1">
    <citation type="journal article" date="2022" name="Mol. Ecol. Resour.">
        <title>The genomes of chicory, endive, great burdock and yacon provide insights into Asteraceae palaeo-polyploidization history and plant inulin production.</title>
        <authorList>
            <person name="Fan W."/>
            <person name="Wang S."/>
            <person name="Wang H."/>
            <person name="Wang A."/>
            <person name="Jiang F."/>
            <person name="Liu H."/>
            <person name="Zhao H."/>
            <person name="Xu D."/>
            <person name="Zhang Y."/>
        </authorList>
    </citation>
    <scope>NUCLEOTIDE SEQUENCE [LARGE SCALE GENOMIC DNA]</scope>
    <source>
        <strain evidence="2">cv. Niubang</strain>
    </source>
</reference>